<dbReference type="InterPro" id="IPR012700">
    <property type="entry name" value="PhnK"/>
</dbReference>
<dbReference type="PANTHER" id="PTHR43776:SF7">
    <property type="entry name" value="D,D-DIPEPTIDE TRANSPORT ATP-BINDING PROTEIN DDPF-RELATED"/>
    <property type="match status" value="1"/>
</dbReference>
<protein>
    <submittedName>
        <fullName evidence="6">ABC transporter related protein</fullName>
    </submittedName>
</protein>
<name>E3J7H0_PSEI1</name>
<evidence type="ECO:0000256" key="3">
    <source>
        <dbReference type="ARBA" id="ARBA00022741"/>
    </source>
</evidence>
<dbReference type="RefSeq" id="WP_013422698.1">
    <property type="nucleotide sequence ID" value="NC_014666.1"/>
</dbReference>
<comment type="similarity">
    <text evidence="1">Belongs to the ABC transporter superfamily.</text>
</comment>
<dbReference type="SUPFAM" id="SSF52540">
    <property type="entry name" value="P-loop containing nucleoside triphosphate hydrolases"/>
    <property type="match status" value="1"/>
</dbReference>
<dbReference type="AlphaFoldDB" id="E3J7H0"/>
<evidence type="ECO:0000256" key="1">
    <source>
        <dbReference type="ARBA" id="ARBA00005417"/>
    </source>
</evidence>
<proteinExistence type="inferred from homology"/>
<dbReference type="InterPro" id="IPR003439">
    <property type="entry name" value="ABC_transporter-like_ATP-bd"/>
</dbReference>
<dbReference type="HOGENOM" id="CLU_000604_1_23_11"/>
<keyword evidence="2" id="KW-0813">Transport</keyword>
<dbReference type="Proteomes" id="UP000002484">
    <property type="component" value="Chromosome"/>
</dbReference>
<dbReference type="KEGG" id="fri:FraEuI1c_1517"/>
<sequence length="273" mass="29669">MTALLEVDGLTKSFGRGRKRHQVLHDVSFSVPAGRVVGIVGQSGSGKTTAVRCVLGLDQPDAGAVRYDGFDVLAAGRAQRRRFQTEVQTVSQDPYTSLDPRMRVEKIVGEPLWIGGLRDRAALRARALEALALVGLPDDAGSRFPRAFSGGQRQRIAIARALITRPRLLVCDEAVSALDVSVQAEILNLIRTMQRQLSLSVLFVAHDLAVVKYLCEHVVVMSEGRVVEAGSREAIYDAPATEYTRRLLAAVPRTDPAAERARRHARLSAGAGR</sequence>
<dbReference type="GO" id="GO:0055085">
    <property type="term" value="P:transmembrane transport"/>
    <property type="evidence" value="ECO:0007669"/>
    <property type="project" value="UniProtKB-ARBA"/>
</dbReference>
<dbReference type="EMBL" id="CP002299">
    <property type="protein sequence ID" value="ADP79579.1"/>
    <property type="molecule type" value="Genomic_DNA"/>
</dbReference>
<dbReference type="SMART" id="SM00382">
    <property type="entry name" value="AAA"/>
    <property type="match status" value="1"/>
</dbReference>
<dbReference type="OrthoDB" id="8036461at2"/>
<reference evidence="6 7" key="1">
    <citation type="submission" date="2010-10" db="EMBL/GenBank/DDBJ databases">
        <title>Complete sequence of Frankia sp. EuI1c.</title>
        <authorList>
            <consortium name="US DOE Joint Genome Institute"/>
            <person name="Lucas S."/>
            <person name="Copeland A."/>
            <person name="Lapidus A."/>
            <person name="Cheng J.-F."/>
            <person name="Bruce D."/>
            <person name="Goodwin L."/>
            <person name="Pitluck S."/>
            <person name="Chertkov O."/>
            <person name="Detter J.C."/>
            <person name="Han C."/>
            <person name="Tapia R."/>
            <person name="Land M."/>
            <person name="Hauser L."/>
            <person name="Jeffries C."/>
            <person name="Kyrpides N."/>
            <person name="Ivanova N."/>
            <person name="Mikhailova N."/>
            <person name="Beauchemin N."/>
            <person name="Sen A."/>
            <person name="Sur S.A."/>
            <person name="Gtari M."/>
            <person name="Wall L."/>
            <person name="Tisa L."/>
            <person name="Woyke T."/>
        </authorList>
    </citation>
    <scope>NUCLEOTIDE SEQUENCE [LARGE SCALE GENOMIC DNA]</scope>
    <source>
        <strain evidence="7">DSM 45817 / CECT 9037 / EuI1c</strain>
    </source>
</reference>
<dbReference type="CDD" id="cd03257">
    <property type="entry name" value="ABC_NikE_OppD_transporters"/>
    <property type="match status" value="1"/>
</dbReference>
<dbReference type="STRING" id="298654.FraEuI1c_1517"/>
<evidence type="ECO:0000259" key="5">
    <source>
        <dbReference type="PROSITE" id="PS50893"/>
    </source>
</evidence>
<evidence type="ECO:0000256" key="4">
    <source>
        <dbReference type="ARBA" id="ARBA00022840"/>
    </source>
</evidence>
<keyword evidence="3" id="KW-0547">Nucleotide-binding</keyword>
<dbReference type="PROSITE" id="PS50893">
    <property type="entry name" value="ABC_TRANSPORTER_2"/>
    <property type="match status" value="1"/>
</dbReference>
<dbReference type="InterPro" id="IPR027417">
    <property type="entry name" value="P-loop_NTPase"/>
</dbReference>
<accession>E3J7H0</accession>
<feature type="domain" description="ABC transporter" evidence="5">
    <location>
        <begin position="5"/>
        <end position="248"/>
    </location>
</feature>
<dbReference type="PROSITE" id="PS00211">
    <property type="entry name" value="ABC_TRANSPORTER_1"/>
    <property type="match status" value="1"/>
</dbReference>
<dbReference type="InParanoid" id="E3J7H0"/>
<dbReference type="InterPro" id="IPR017871">
    <property type="entry name" value="ABC_transporter-like_CS"/>
</dbReference>
<dbReference type="InterPro" id="IPR050319">
    <property type="entry name" value="ABC_transp_ATP-bind"/>
</dbReference>
<evidence type="ECO:0000256" key="2">
    <source>
        <dbReference type="ARBA" id="ARBA00022448"/>
    </source>
</evidence>
<dbReference type="Gene3D" id="3.40.50.300">
    <property type="entry name" value="P-loop containing nucleotide triphosphate hydrolases"/>
    <property type="match status" value="1"/>
</dbReference>
<dbReference type="Pfam" id="PF00005">
    <property type="entry name" value="ABC_tran"/>
    <property type="match status" value="1"/>
</dbReference>
<dbReference type="GO" id="GO:0005524">
    <property type="term" value="F:ATP binding"/>
    <property type="evidence" value="ECO:0007669"/>
    <property type="project" value="UniProtKB-KW"/>
</dbReference>
<organism evidence="6 7">
    <name type="scientific">Pseudofrankia inefficax (strain DSM 45817 / CECT 9037 / DDB 130130 / EuI1c)</name>
    <name type="common">Frankia inefficax</name>
    <dbReference type="NCBI Taxonomy" id="298654"/>
    <lineage>
        <taxon>Bacteria</taxon>
        <taxon>Bacillati</taxon>
        <taxon>Actinomycetota</taxon>
        <taxon>Actinomycetes</taxon>
        <taxon>Frankiales</taxon>
        <taxon>Frankiaceae</taxon>
        <taxon>Pseudofrankia</taxon>
    </lineage>
</organism>
<evidence type="ECO:0000313" key="6">
    <source>
        <dbReference type="EMBL" id="ADP79579.1"/>
    </source>
</evidence>
<dbReference type="InterPro" id="IPR003593">
    <property type="entry name" value="AAA+_ATPase"/>
</dbReference>
<evidence type="ECO:0000313" key="7">
    <source>
        <dbReference type="Proteomes" id="UP000002484"/>
    </source>
</evidence>
<keyword evidence="4" id="KW-0067">ATP-binding</keyword>
<dbReference type="PANTHER" id="PTHR43776">
    <property type="entry name" value="TRANSPORT ATP-BINDING PROTEIN"/>
    <property type="match status" value="1"/>
</dbReference>
<dbReference type="eggNOG" id="COG4608">
    <property type="taxonomic scope" value="Bacteria"/>
</dbReference>
<dbReference type="GO" id="GO:0016887">
    <property type="term" value="F:ATP hydrolysis activity"/>
    <property type="evidence" value="ECO:0007669"/>
    <property type="project" value="InterPro"/>
</dbReference>
<gene>
    <name evidence="6" type="ordered locus">FraEuI1c_1517</name>
</gene>
<keyword evidence="7" id="KW-1185">Reference proteome</keyword>
<dbReference type="PIRSF" id="PIRSF037116">
    <property type="entry name" value="CP_lyase_PhnK"/>
    <property type="match status" value="1"/>
</dbReference>